<accession>A0A511Z870</accession>
<dbReference type="PANTHER" id="PTHR35862">
    <property type="entry name" value="FELS-2 PROPHAGE PROTEIN"/>
    <property type="match status" value="1"/>
</dbReference>
<evidence type="ECO:0000313" key="5">
    <source>
        <dbReference type="Proteomes" id="UP000321901"/>
    </source>
</evidence>
<dbReference type="AlphaFoldDB" id="A0A511Z870"/>
<keyword evidence="5" id="KW-1185">Reference proteome</keyword>
<dbReference type="Pfam" id="PF26078">
    <property type="entry name" value="Baseplate_J_M"/>
    <property type="match status" value="1"/>
</dbReference>
<dbReference type="InterPro" id="IPR052726">
    <property type="entry name" value="Phage_Baseplate_Hub"/>
</dbReference>
<organism evidence="4 5">
    <name type="scientific">Sporosarcina luteola</name>
    <dbReference type="NCBI Taxonomy" id="582850"/>
    <lineage>
        <taxon>Bacteria</taxon>
        <taxon>Bacillati</taxon>
        <taxon>Bacillota</taxon>
        <taxon>Bacilli</taxon>
        <taxon>Bacillales</taxon>
        <taxon>Caryophanaceae</taxon>
        <taxon>Sporosarcina</taxon>
    </lineage>
</organism>
<gene>
    <name evidence="4" type="ORF">SLU01_19490</name>
</gene>
<dbReference type="InterPro" id="IPR058530">
    <property type="entry name" value="Baseplate_J-like_C"/>
</dbReference>
<evidence type="ECO:0000313" key="4">
    <source>
        <dbReference type="EMBL" id="GEN83637.1"/>
    </source>
</evidence>
<comment type="caution">
    <text evidence="4">The sequence shown here is derived from an EMBL/GenBank/DDBJ whole genome shotgun (WGS) entry which is preliminary data.</text>
</comment>
<proteinExistence type="predicted"/>
<name>A0A511Z870_9BACL</name>
<feature type="domain" description="Baseplate protein J-like barrel" evidence="1">
    <location>
        <begin position="111"/>
        <end position="189"/>
    </location>
</feature>
<protein>
    <submittedName>
        <fullName evidence="4">Uncharacterized protein</fullName>
    </submittedName>
</protein>
<dbReference type="InterPro" id="IPR006949">
    <property type="entry name" value="Barrel_Baseplate_J-like"/>
</dbReference>
<feature type="domain" description="Baseplate J-like central" evidence="2">
    <location>
        <begin position="211"/>
        <end position="280"/>
    </location>
</feature>
<dbReference type="Pfam" id="PF04865">
    <property type="entry name" value="Baseplate_J"/>
    <property type="match status" value="1"/>
</dbReference>
<dbReference type="RefSeq" id="WP_170232663.1">
    <property type="nucleotide sequence ID" value="NZ_BJYL01000024.1"/>
</dbReference>
<dbReference type="PIRSF" id="PIRSF020481">
    <property type="entry name" value="BAP"/>
    <property type="match status" value="1"/>
</dbReference>
<feature type="domain" description="Baseplate J-like C-terminal" evidence="3">
    <location>
        <begin position="297"/>
        <end position="368"/>
    </location>
</feature>
<dbReference type="InterPro" id="IPR058531">
    <property type="entry name" value="Baseplate_J_M"/>
</dbReference>
<dbReference type="Pfam" id="PF26079">
    <property type="entry name" value="Baseplate_J_C"/>
    <property type="match status" value="1"/>
</dbReference>
<dbReference type="EMBL" id="BJYL01000024">
    <property type="protein sequence ID" value="GEN83637.1"/>
    <property type="molecule type" value="Genomic_DNA"/>
</dbReference>
<evidence type="ECO:0000259" key="3">
    <source>
        <dbReference type="Pfam" id="PF26079"/>
    </source>
</evidence>
<dbReference type="PANTHER" id="PTHR35862:SF1">
    <property type="entry name" value="FELS-2 PROPHAGE PROTEIN"/>
    <property type="match status" value="1"/>
</dbReference>
<evidence type="ECO:0000259" key="1">
    <source>
        <dbReference type="Pfam" id="PF04865"/>
    </source>
</evidence>
<reference evidence="4 5" key="1">
    <citation type="submission" date="2019-07" db="EMBL/GenBank/DDBJ databases">
        <title>Whole genome shotgun sequence of Sporosarcina luteola NBRC 105378.</title>
        <authorList>
            <person name="Hosoyama A."/>
            <person name="Uohara A."/>
            <person name="Ohji S."/>
            <person name="Ichikawa N."/>
        </authorList>
    </citation>
    <scope>NUCLEOTIDE SEQUENCE [LARGE SCALE GENOMIC DNA]</scope>
    <source>
        <strain evidence="4 5">NBRC 105378</strain>
    </source>
</reference>
<dbReference type="Proteomes" id="UP000321901">
    <property type="component" value="Unassembled WGS sequence"/>
</dbReference>
<dbReference type="InterPro" id="IPR014507">
    <property type="entry name" value="Baseplate_assembly_J_pred"/>
</dbReference>
<sequence>MKLSELPDFDFVEINPEQIINEIVEDYQRAYFEDTGEVKKLYPGDKIRIFLYTQALREIQLRQKINDTAKQNFVKYARNEKLDHLGAKVKTYREEDKPARTRMKVTASLSSPVARIISAGQRFMPPDGIFFRTETDHVMAPGETEIIVPAVCEVPGSVGNGYAPGQINSMVEQQPFLISAVNIDTSQGGVDREDDDSFRERVHMAPEGFSVAGPEAAYIYHALAYSSLISDIKVYSEKGTGVVNLIVLLENGELPTKSFLDGLYNYFTKDIRPLTDFVKPQAPSIVEYDAHATYYIPSSVTDPSTVRDEIEVAFNEYLFWQKSKIGRDINPSELVFKLRKAGAKRVDVTLPIDTVITDSQVARDKNVNLVFGGMEDD</sequence>
<evidence type="ECO:0000259" key="2">
    <source>
        <dbReference type="Pfam" id="PF26078"/>
    </source>
</evidence>